<accession>A0ABZ1BVB7</accession>
<protein>
    <submittedName>
        <fullName evidence="1">Uncharacterized protein</fullName>
    </submittedName>
</protein>
<sequence length="68" mass="7377">MVVKEETGPSSLIRVITVTVSRGAGVARVGKAAAEVFERACDLLVSRRDHYEAAYREEAFPRPEGQSG</sequence>
<keyword evidence="2" id="KW-1185">Reference proteome</keyword>
<gene>
    <name evidence="1" type="ORF">U7230_10570</name>
</gene>
<dbReference type="RefSeq" id="WP_324715806.1">
    <property type="nucleotide sequence ID" value="NZ_CP141615.1"/>
</dbReference>
<proteinExistence type="predicted"/>
<dbReference type="Proteomes" id="UP001332192">
    <property type="component" value="Chromosome"/>
</dbReference>
<dbReference type="EMBL" id="CP141615">
    <property type="protein sequence ID" value="WRP16533.1"/>
    <property type="molecule type" value="Genomic_DNA"/>
</dbReference>
<name>A0ABZ1BVB7_9FIRM</name>
<evidence type="ECO:0000313" key="1">
    <source>
        <dbReference type="EMBL" id="WRP16533.1"/>
    </source>
</evidence>
<reference evidence="1 2" key="1">
    <citation type="journal article" date="2024" name="Front. Microbiol.">
        <title>Novel thermophilic genera Geochorda gen. nov. and Carboxydochorda gen. nov. from the deep terrestrial subsurface reveal the ecophysiological diversity in the class Limnochordia.</title>
        <authorList>
            <person name="Karnachuk O.V."/>
            <person name="Lukina A.P."/>
            <person name="Avakyan M.R."/>
            <person name="Kadnikov V.V."/>
            <person name="Begmatov S."/>
            <person name="Beletsky A.V."/>
            <person name="Vlasova K.G."/>
            <person name="Novikov A.A."/>
            <person name="Shcherbakova V.A."/>
            <person name="Mardanov A.V."/>
            <person name="Ravin N.V."/>
        </authorList>
    </citation>
    <scope>NUCLEOTIDE SEQUENCE [LARGE SCALE GENOMIC DNA]</scope>
    <source>
        <strain evidence="1 2">L945</strain>
    </source>
</reference>
<evidence type="ECO:0000313" key="2">
    <source>
        <dbReference type="Proteomes" id="UP001332192"/>
    </source>
</evidence>
<organism evidence="1 2">
    <name type="scientific">Carboxydichorda subterranea</name>
    <dbReference type="NCBI Taxonomy" id="3109565"/>
    <lineage>
        <taxon>Bacteria</taxon>
        <taxon>Bacillati</taxon>
        <taxon>Bacillota</taxon>
        <taxon>Limnochordia</taxon>
        <taxon>Limnochordales</taxon>
        <taxon>Geochordaceae</taxon>
        <taxon>Carboxydichorda</taxon>
    </lineage>
</organism>